<feature type="transmembrane region" description="Helical" evidence="16">
    <location>
        <begin position="773"/>
        <end position="797"/>
    </location>
</feature>
<dbReference type="Pfam" id="PF13855">
    <property type="entry name" value="LRR_8"/>
    <property type="match status" value="2"/>
</dbReference>
<organism evidence="18 19">
    <name type="scientific">Petrolisthes manimaculis</name>
    <dbReference type="NCBI Taxonomy" id="1843537"/>
    <lineage>
        <taxon>Eukaryota</taxon>
        <taxon>Metazoa</taxon>
        <taxon>Ecdysozoa</taxon>
        <taxon>Arthropoda</taxon>
        <taxon>Crustacea</taxon>
        <taxon>Multicrustacea</taxon>
        <taxon>Malacostraca</taxon>
        <taxon>Eumalacostraca</taxon>
        <taxon>Eucarida</taxon>
        <taxon>Decapoda</taxon>
        <taxon>Pleocyemata</taxon>
        <taxon>Anomura</taxon>
        <taxon>Galatheoidea</taxon>
        <taxon>Porcellanidae</taxon>
        <taxon>Petrolisthes</taxon>
    </lineage>
</organism>
<dbReference type="InterPro" id="IPR023415">
    <property type="entry name" value="LDLR_class-A_CS"/>
</dbReference>
<dbReference type="PANTHER" id="PTHR24372">
    <property type="entry name" value="GLYCOPROTEIN HORMONE RECEPTOR"/>
    <property type="match status" value="1"/>
</dbReference>
<keyword evidence="4" id="KW-0433">Leucine-rich repeat</keyword>
<dbReference type="SUPFAM" id="SSF57424">
    <property type="entry name" value="LDL receptor-like module"/>
    <property type="match status" value="1"/>
</dbReference>
<dbReference type="GO" id="GO:0007189">
    <property type="term" value="P:adenylate cyclase-activating G protein-coupled receptor signaling pathway"/>
    <property type="evidence" value="ECO:0007669"/>
    <property type="project" value="TreeGrafter"/>
</dbReference>
<keyword evidence="10 13" id="KW-1015">Disulfide bond</keyword>
<dbReference type="Pfam" id="PF00057">
    <property type="entry name" value="Ldl_recept_a"/>
    <property type="match status" value="1"/>
</dbReference>
<comment type="caution">
    <text evidence="18">The sequence shown here is derived from an EMBL/GenBank/DDBJ whole genome shotgun (WGS) entry which is preliminary data.</text>
</comment>
<dbReference type="Pfam" id="PF00001">
    <property type="entry name" value="7tm_1"/>
    <property type="match status" value="1"/>
</dbReference>
<dbReference type="Proteomes" id="UP001292094">
    <property type="component" value="Unassembled WGS sequence"/>
</dbReference>
<dbReference type="GO" id="GO:0008528">
    <property type="term" value="F:G protein-coupled peptide receptor activity"/>
    <property type="evidence" value="ECO:0007669"/>
    <property type="project" value="TreeGrafter"/>
</dbReference>
<dbReference type="CDD" id="cd15137">
    <property type="entry name" value="7tmA_Relaxin_R"/>
    <property type="match status" value="1"/>
</dbReference>
<protein>
    <recommendedName>
        <fullName evidence="17">G-protein coupled receptors family 1 profile domain-containing protein</fullName>
    </recommendedName>
</protein>
<dbReference type="InterPro" id="IPR000276">
    <property type="entry name" value="GPCR_Rhodpsn"/>
</dbReference>
<keyword evidence="19" id="KW-1185">Reference proteome</keyword>
<dbReference type="PROSITE" id="PS51450">
    <property type="entry name" value="LRR"/>
    <property type="match status" value="1"/>
</dbReference>
<feature type="compositionally biased region" description="Basic and acidic residues" evidence="15">
    <location>
        <begin position="446"/>
        <end position="456"/>
    </location>
</feature>
<evidence type="ECO:0000313" key="18">
    <source>
        <dbReference type="EMBL" id="KAK4294207.1"/>
    </source>
</evidence>
<keyword evidence="5 14" id="KW-0812">Transmembrane</keyword>
<feature type="transmembrane region" description="Helical" evidence="16">
    <location>
        <begin position="1020"/>
        <end position="1042"/>
    </location>
</feature>
<accession>A0AAE1NRV2</accession>
<feature type="compositionally biased region" description="Basic and acidic residues" evidence="15">
    <location>
        <begin position="349"/>
        <end position="363"/>
    </location>
</feature>
<dbReference type="SMART" id="SM00369">
    <property type="entry name" value="LRR_TYP"/>
    <property type="match status" value="4"/>
</dbReference>
<dbReference type="GO" id="GO:0009755">
    <property type="term" value="P:hormone-mediated signaling pathway"/>
    <property type="evidence" value="ECO:0007669"/>
    <property type="project" value="TreeGrafter"/>
</dbReference>
<comment type="caution">
    <text evidence="13">Lacks conserved residue(s) required for the propagation of feature annotation.</text>
</comment>
<dbReference type="InterPro" id="IPR032675">
    <property type="entry name" value="LRR_dom_sf"/>
</dbReference>
<keyword evidence="11 14" id="KW-0675">Receptor</keyword>
<evidence type="ECO:0000256" key="8">
    <source>
        <dbReference type="ARBA" id="ARBA00023040"/>
    </source>
</evidence>
<feature type="domain" description="G-protein coupled receptors family 1 profile" evidence="17">
    <location>
        <begin position="789"/>
        <end position="1040"/>
    </location>
</feature>
<feature type="disulfide bond" evidence="13">
    <location>
        <begin position="93"/>
        <end position="105"/>
    </location>
</feature>
<feature type="region of interest" description="Disordered" evidence="15">
    <location>
        <begin position="309"/>
        <end position="508"/>
    </location>
</feature>
<evidence type="ECO:0000256" key="13">
    <source>
        <dbReference type="PROSITE-ProRule" id="PRU00124"/>
    </source>
</evidence>
<evidence type="ECO:0000256" key="15">
    <source>
        <dbReference type="SAM" id="MobiDB-lite"/>
    </source>
</evidence>
<keyword evidence="8 14" id="KW-0297">G-protein coupled receptor</keyword>
<feature type="transmembrane region" description="Helical" evidence="16">
    <location>
        <begin position="847"/>
        <end position="873"/>
    </location>
</feature>
<dbReference type="InterPro" id="IPR001611">
    <property type="entry name" value="Leu-rich_rpt"/>
</dbReference>
<comment type="similarity">
    <text evidence="2 14">Belongs to the G-protein coupled receptor 1 family.</text>
</comment>
<feature type="transmembrane region" description="Helical" evidence="16">
    <location>
        <begin position="809"/>
        <end position="827"/>
    </location>
</feature>
<dbReference type="GO" id="GO:0005886">
    <property type="term" value="C:plasma membrane"/>
    <property type="evidence" value="ECO:0007669"/>
    <property type="project" value="UniProtKB-SubCell"/>
</dbReference>
<feature type="region of interest" description="Disordered" evidence="15">
    <location>
        <begin position="1091"/>
        <end position="1123"/>
    </location>
</feature>
<feature type="transmembrane region" description="Helical" evidence="16">
    <location>
        <begin position="989"/>
        <end position="1014"/>
    </location>
</feature>
<dbReference type="PROSITE" id="PS00237">
    <property type="entry name" value="G_PROTEIN_RECEP_F1_1"/>
    <property type="match status" value="1"/>
</dbReference>
<dbReference type="PROSITE" id="PS50068">
    <property type="entry name" value="LDLRA_2"/>
    <property type="match status" value="1"/>
</dbReference>
<keyword evidence="6" id="KW-0677">Repeat</keyword>
<feature type="disulfide bond" evidence="13">
    <location>
        <begin position="100"/>
        <end position="118"/>
    </location>
</feature>
<evidence type="ECO:0000256" key="16">
    <source>
        <dbReference type="SAM" id="Phobius"/>
    </source>
</evidence>
<name>A0AAE1NRV2_9EUCA</name>
<evidence type="ECO:0000256" key="12">
    <source>
        <dbReference type="ARBA" id="ARBA00023224"/>
    </source>
</evidence>
<dbReference type="InterPro" id="IPR036055">
    <property type="entry name" value="LDL_receptor-like_sf"/>
</dbReference>
<evidence type="ECO:0000256" key="5">
    <source>
        <dbReference type="ARBA" id="ARBA00022692"/>
    </source>
</evidence>
<dbReference type="SUPFAM" id="SSF52058">
    <property type="entry name" value="L domain-like"/>
    <property type="match status" value="1"/>
</dbReference>
<keyword evidence="7 16" id="KW-1133">Transmembrane helix</keyword>
<gene>
    <name evidence="18" type="ORF">Pmani_033147</name>
</gene>
<feature type="transmembrane region" description="Helical" evidence="16">
    <location>
        <begin position="69"/>
        <end position="89"/>
    </location>
</feature>
<dbReference type="Gene3D" id="4.10.400.10">
    <property type="entry name" value="Low-density Lipoprotein Receptor"/>
    <property type="match status" value="1"/>
</dbReference>
<feature type="region of interest" description="Disordered" evidence="15">
    <location>
        <begin position="1183"/>
        <end position="1232"/>
    </location>
</feature>
<evidence type="ECO:0000256" key="2">
    <source>
        <dbReference type="ARBA" id="ARBA00010663"/>
    </source>
</evidence>
<feature type="compositionally biased region" description="Pro residues" evidence="15">
    <location>
        <begin position="1095"/>
        <end position="1120"/>
    </location>
</feature>
<dbReference type="SUPFAM" id="SSF81321">
    <property type="entry name" value="Family A G protein-coupled receptor-like"/>
    <property type="match status" value="1"/>
</dbReference>
<evidence type="ECO:0000256" key="14">
    <source>
        <dbReference type="RuleBase" id="RU000688"/>
    </source>
</evidence>
<keyword evidence="9 16" id="KW-0472">Membrane</keyword>
<keyword evidence="12 14" id="KW-0807">Transducer</keyword>
<dbReference type="SMART" id="SM00192">
    <property type="entry name" value="LDLa"/>
    <property type="match status" value="1"/>
</dbReference>
<dbReference type="EMBL" id="JAWZYT010004340">
    <property type="protein sequence ID" value="KAK4294207.1"/>
    <property type="molecule type" value="Genomic_DNA"/>
</dbReference>
<dbReference type="Gene3D" id="1.20.1070.10">
    <property type="entry name" value="Rhodopsin 7-helix transmembrane proteins"/>
    <property type="match status" value="1"/>
</dbReference>
<feature type="transmembrane region" description="Helical" evidence="16">
    <location>
        <begin position="894"/>
        <end position="916"/>
    </location>
</feature>
<dbReference type="Gene3D" id="3.80.10.10">
    <property type="entry name" value="Ribonuclease Inhibitor"/>
    <property type="match status" value="2"/>
</dbReference>
<evidence type="ECO:0000256" key="6">
    <source>
        <dbReference type="ARBA" id="ARBA00022737"/>
    </source>
</evidence>
<feature type="compositionally biased region" description="Basic and acidic residues" evidence="15">
    <location>
        <begin position="1190"/>
        <end position="1206"/>
    </location>
</feature>
<dbReference type="CDD" id="cd00112">
    <property type="entry name" value="LDLa"/>
    <property type="match status" value="1"/>
</dbReference>
<dbReference type="InterPro" id="IPR003591">
    <property type="entry name" value="Leu-rich_rpt_typical-subtyp"/>
</dbReference>
<evidence type="ECO:0000256" key="3">
    <source>
        <dbReference type="ARBA" id="ARBA00022475"/>
    </source>
</evidence>
<dbReference type="PANTHER" id="PTHR24372:SF80">
    <property type="entry name" value="FI21465P1-RELATED"/>
    <property type="match status" value="1"/>
</dbReference>
<dbReference type="PROSITE" id="PS50262">
    <property type="entry name" value="G_PROTEIN_RECEP_F1_2"/>
    <property type="match status" value="1"/>
</dbReference>
<feature type="compositionally biased region" description="Basic and acidic residues" evidence="15">
    <location>
        <begin position="410"/>
        <end position="421"/>
    </location>
</feature>
<dbReference type="AlphaFoldDB" id="A0AAE1NRV2"/>
<dbReference type="PRINTS" id="PR00237">
    <property type="entry name" value="GPCRRHODOPSN"/>
</dbReference>
<feature type="compositionally biased region" description="Basic residues" evidence="15">
    <location>
        <begin position="335"/>
        <end position="348"/>
    </location>
</feature>
<reference evidence="18" key="1">
    <citation type="submission" date="2023-11" db="EMBL/GenBank/DDBJ databases">
        <title>Genome assemblies of two species of porcelain crab, Petrolisthes cinctipes and Petrolisthes manimaculis (Anomura: Porcellanidae).</title>
        <authorList>
            <person name="Angst P."/>
        </authorList>
    </citation>
    <scope>NUCLEOTIDE SEQUENCE</scope>
    <source>
        <strain evidence="18">PB745_02</strain>
        <tissue evidence="18">Gill</tissue>
    </source>
</reference>
<evidence type="ECO:0000256" key="7">
    <source>
        <dbReference type="ARBA" id="ARBA00022989"/>
    </source>
</evidence>
<proteinExistence type="inferred from homology"/>
<sequence>MKRREVKCGLLVLTIPLLPRDNSLPSPAARMAGGSGGGGGGGWGSGGRRGGGVLAAGLGSALGEGTVRVLVGALIAFVVVIVVSLVAFWQAGCPKGGFQCGDGRCLSRSRWCDGQLDCRGGEDEQEQVCLLPQGGPIADFFNITASTVTSCQLCVCQQQPEHHCEAPTQPAPHTTVLPLCPTVSLLHSHTQTLTPHTPSFTADVTLTSHLLPSPLHHTHTLQASLNSHTPHTPQTLHNSHLSLTQHTPHTSHNSHTSLTPHTSQHILFTSRGVERHQYETRKGEALSYQYQGVHGAGSYHEGGGASYLPYTGQGATPHQYHTEGDTDPYQYPKGHQYKGQHQRHQHQGRHQEGHQAGQQERHQAGQQEGHQTGQQKAHQGYQHQEEYQAELQGHQHQTGHQVLQHRRIGHREEHQDERDHQGTPNQTVQEEESYQSHVKQGANSYQHHESEQEGKSYQHQQPGGSQGLSGRGERMGSDGLSQRRQTRQEVREEEVMSGTSSSKTHHHHHDYHYQNLSSLCYCELGTQLKCPNTSLTQIPQHILGDITFLNVKSRGGLRLDSVTMARYPTLITLSLVDTGLVMLPQNVFISQTALLNLYLSNNLLTEVVEGSCRGLTSLQRLFLNRNLLTQMHLSCLTHTPHLRDLYLSHNQLKLKDQSFPRLSHLASLYLDYNNLTIITTKLLANLTSLHTLSLSGNRLTSLAGLLRGLHSLHLLKLEELELHNIQEQHFNFLANLTVVYFDTFRYCSYVPAVPQCLPNSDGVSSSEDLVDWWVLRVAVWVVAVLTITGNSLVIFCRAISRKDNEILKLFIKNLAASDFLMGVYLVVVGVEDVRTRGTFHSHSLRWATSYTCTFAGVLALVSSETSVFILTFMSLERYLYITEGLHDRTVSPSGARLCLLVIWLTSLSLALFPIPWVESFYGSNPMCFPLHITEPYLAGWQYSAFIFLGLNPISMVVILGSYTGLFFNIRGTRLSTPLSSDEMNFALRFFFIVVTNCLCWLPIICVKVAALAQVDIHQGLYAWLVVLVLPVNSAVDPGLYTFSTSQFQSQLTTTLALLNTHRPRHNSDTEALRHSSTRVWTLFSGSHPPHHASISPPPITTPPPHLVSLSPPPLSTPPSPRRLSSFSQLQLSYPNPLPQEMLVCLSSRHFTKEATTSWTNSKRDVENTVEQVIAATTTTRVEGNNRLKRSSSDRSTEVDRFSHYPDTRPLTSGLRRAPIRRAASVSPSHAHH</sequence>
<evidence type="ECO:0000256" key="1">
    <source>
        <dbReference type="ARBA" id="ARBA00004651"/>
    </source>
</evidence>
<keyword evidence="3" id="KW-1003">Cell membrane</keyword>
<evidence type="ECO:0000313" key="19">
    <source>
        <dbReference type="Proteomes" id="UP001292094"/>
    </source>
</evidence>
<feature type="transmembrane region" description="Helical" evidence="16">
    <location>
        <begin position="944"/>
        <end position="969"/>
    </location>
</feature>
<feature type="compositionally biased region" description="Polar residues" evidence="15">
    <location>
        <begin position="435"/>
        <end position="445"/>
    </location>
</feature>
<comment type="subcellular location">
    <subcellularLocation>
        <location evidence="1">Cell membrane</location>
        <topology evidence="1">Multi-pass membrane protein</topology>
    </subcellularLocation>
</comment>
<evidence type="ECO:0000256" key="10">
    <source>
        <dbReference type="ARBA" id="ARBA00023157"/>
    </source>
</evidence>
<evidence type="ECO:0000256" key="9">
    <source>
        <dbReference type="ARBA" id="ARBA00023136"/>
    </source>
</evidence>
<evidence type="ECO:0000259" key="17">
    <source>
        <dbReference type="PROSITE" id="PS50262"/>
    </source>
</evidence>
<dbReference type="InterPro" id="IPR017452">
    <property type="entry name" value="GPCR_Rhodpsn_7TM"/>
</dbReference>
<evidence type="ECO:0000256" key="4">
    <source>
        <dbReference type="ARBA" id="ARBA00022614"/>
    </source>
</evidence>
<dbReference type="PROSITE" id="PS01209">
    <property type="entry name" value="LDLRA_1"/>
    <property type="match status" value="1"/>
</dbReference>
<evidence type="ECO:0000256" key="11">
    <source>
        <dbReference type="ARBA" id="ARBA00023170"/>
    </source>
</evidence>
<dbReference type="InterPro" id="IPR002172">
    <property type="entry name" value="LDrepeatLR_classA_rpt"/>
</dbReference>